<evidence type="ECO:0000313" key="2">
    <source>
        <dbReference type="EMBL" id="KAF9790986.1"/>
    </source>
</evidence>
<dbReference type="Gene3D" id="2.130.10.10">
    <property type="entry name" value="YVTN repeat-like/Quinoprotein amine dehydrogenase"/>
    <property type="match status" value="1"/>
</dbReference>
<feature type="repeat" description="WD" evidence="1">
    <location>
        <begin position="13"/>
        <end position="44"/>
    </location>
</feature>
<sequence length="312" mass="34103">SLMQPHYRYKTSLEGHDSSIMAMAFSPDGNYLAAGSENGTLIVYAKMVRGWVPLSRFVDLSPLTSIAWHPLNKRILYCGFESGDVHTLLLPPTKESDSRTWTDTTDGPIACIAHSFLDDILAVGSGEDVYLIRYQMANSNASWKTKLPLPHPPKRELPNNRGSTLTSRATSAHFFTINTHLVVTYVDHGVVCWNTKDLSIVWEIKPSGGKLCVFNAAVDHALICSSGGSALSLDERLIVLSKFADGFECYTLSNQQRNYTVDVSTSESVPTSVLFDANGSIMFGGPSGAAYVTDGTPPVITQTLRYEGKFPL</sequence>
<reference evidence="2" key="1">
    <citation type="journal article" date="2020" name="Nat. Commun.">
        <title>Large-scale genome sequencing of mycorrhizal fungi provides insights into the early evolution of symbiotic traits.</title>
        <authorList>
            <person name="Miyauchi S."/>
            <person name="Kiss E."/>
            <person name="Kuo A."/>
            <person name="Drula E."/>
            <person name="Kohler A."/>
            <person name="Sanchez-Garcia M."/>
            <person name="Morin E."/>
            <person name="Andreopoulos B."/>
            <person name="Barry K.W."/>
            <person name="Bonito G."/>
            <person name="Buee M."/>
            <person name="Carver A."/>
            <person name="Chen C."/>
            <person name="Cichocki N."/>
            <person name="Clum A."/>
            <person name="Culley D."/>
            <person name="Crous P.W."/>
            <person name="Fauchery L."/>
            <person name="Girlanda M."/>
            <person name="Hayes R.D."/>
            <person name="Keri Z."/>
            <person name="LaButti K."/>
            <person name="Lipzen A."/>
            <person name="Lombard V."/>
            <person name="Magnuson J."/>
            <person name="Maillard F."/>
            <person name="Murat C."/>
            <person name="Nolan M."/>
            <person name="Ohm R.A."/>
            <person name="Pangilinan J."/>
            <person name="Pereira M.F."/>
            <person name="Perotto S."/>
            <person name="Peter M."/>
            <person name="Pfister S."/>
            <person name="Riley R."/>
            <person name="Sitrit Y."/>
            <person name="Stielow J.B."/>
            <person name="Szollosi G."/>
            <person name="Zifcakova L."/>
            <person name="Stursova M."/>
            <person name="Spatafora J.W."/>
            <person name="Tedersoo L."/>
            <person name="Vaario L.M."/>
            <person name="Yamada A."/>
            <person name="Yan M."/>
            <person name="Wang P."/>
            <person name="Xu J."/>
            <person name="Bruns T."/>
            <person name="Baldrian P."/>
            <person name="Vilgalys R."/>
            <person name="Dunand C."/>
            <person name="Henrissat B."/>
            <person name="Grigoriev I.V."/>
            <person name="Hibbett D."/>
            <person name="Nagy L.G."/>
            <person name="Martin F.M."/>
        </authorList>
    </citation>
    <scope>NUCLEOTIDE SEQUENCE</scope>
    <source>
        <strain evidence="2">UH-Tt-Lm1</strain>
    </source>
</reference>
<dbReference type="SUPFAM" id="SSF50978">
    <property type="entry name" value="WD40 repeat-like"/>
    <property type="match status" value="1"/>
</dbReference>
<gene>
    <name evidence="2" type="ORF">BJ322DRAFT_999268</name>
</gene>
<dbReference type="OrthoDB" id="3238562at2759"/>
<dbReference type="InterPro" id="IPR001680">
    <property type="entry name" value="WD40_rpt"/>
</dbReference>
<dbReference type="AlphaFoldDB" id="A0A9P6LBB6"/>
<dbReference type="InterPro" id="IPR036322">
    <property type="entry name" value="WD40_repeat_dom_sf"/>
</dbReference>
<accession>A0A9P6LBB6</accession>
<organism evidence="2 3">
    <name type="scientific">Thelephora terrestris</name>
    <dbReference type="NCBI Taxonomy" id="56493"/>
    <lineage>
        <taxon>Eukaryota</taxon>
        <taxon>Fungi</taxon>
        <taxon>Dikarya</taxon>
        <taxon>Basidiomycota</taxon>
        <taxon>Agaricomycotina</taxon>
        <taxon>Agaricomycetes</taxon>
        <taxon>Thelephorales</taxon>
        <taxon>Thelephoraceae</taxon>
        <taxon>Thelephora</taxon>
    </lineage>
</organism>
<comment type="caution">
    <text evidence="2">The sequence shown here is derived from an EMBL/GenBank/DDBJ whole genome shotgun (WGS) entry which is preliminary data.</text>
</comment>
<reference evidence="2" key="2">
    <citation type="submission" date="2020-11" db="EMBL/GenBank/DDBJ databases">
        <authorList>
            <consortium name="DOE Joint Genome Institute"/>
            <person name="Kuo A."/>
            <person name="Miyauchi S."/>
            <person name="Kiss E."/>
            <person name="Drula E."/>
            <person name="Kohler A."/>
            <person name="Sanchez-Garcia M."/>
            <person name="Andreopoulos B."/>
            <person name="Barry K.W."/>
            <person name="Bonito G."/>
            <person name="Buee M."/>
            <person name="Carver A."/>
            <person name="Chen C."/>
            <person name="Cichocki N."/>
            <person name="Clum A."/>
            <person name="Culley D."/>
            <person name="Crous P.W."/>
            <person name="Fauchery L."/>
            <person name="Girlanda M."/>
            <person name="Hayes R."/>
            <person name="Keri Z."/>
            <person name="Labutti K."/>
            <person name="Lipzen A."/>
            <person name="Lombard V."/>
            <person name="Magnuson J."/>
            <person name="Maillard F."/>
            <person name="Morin E."/>
            <person name="Murat C."/>
            <person name="Nolan M."/>
            <person name="Ohm R."/>
            <person name="Pangilinan J."/>
            <person name="Pereira M."/>
            <person name="Perotto S."/>
            <person name="Peter M."/>
            <person name="Riley R."/>
            <person name="Sitrit Y."/>
            <person name="Stielow B."/>
            <person name="Szollosi G."/>
            <person name="Zifcakova L."/>
            <person name="Stursova M."/>
            <person name="Spatafora J.W."/>
            <person name="Tedersoo L."/>
            <person name="Vaario L.-M."/>
            <person name="Yamada A."/>
            <person name="Yan M."/>
            <person name="Wang P."/>
            <person name="Xu J."/>
            <person name="Bruns T."/>
            <person name="Baldrian P."/>
            <person name="Vilgalys R."/>
            <person name="Henrissat B."/>
            <person name="Grigoriev I.V."/>
            <person name="Hibbett D."/>
            <person name="Nagy L.G."/>
            <person name="Martin F.M."/>
        </authorList>
    </citation>
    <scope>NUCLEOTIDE SEQUENCE</scope>
    <source>
        <strain evidence="2">UH-Tt-Lm1</strain>
    </source>
</reference>
<proteinExistence type="predicted"/>
<evidence type="ECO:0000256" key="1">
    <source>
        <dbReference type="PROSITE-ProRule" id="PRU00221"/>
    </source>
</evidence>
<dbReference type="Proteomes" id="UP000736335">
    <property type="component" value="Unassembled WGS sequence"/>
</dbReference>
<dbReference type="InterPro" id="IPR015943">
    <property type="entry name" value="WD40/YVTN_repeat-like_dom_sf"/>
</dbReference>
<keyword evidence="3" id="KW-1185">Reference proteome</keyword>
<dbReference type="EMBL" id="WIUZ02000002">
    <property type="protein sequence ID" value="KAF9790986.1"/>
    <property type="molecule type" value="Genomic_DNA"/>
</dbReference>
<feature type="non-terminal residue" evidence="2">
    <location>
        <position position="312"/>
    </location>
</feature>
<keyword evidence="1" id="KW-0853">WD repeat</keyword>
<dbReference type="PROSITE" id="PS50082">
    <property type="entry name" value="WD_REPEATS_2"/>
    <property type="match status" value="1"/>
</dbReference>
<evidence type="ECO:0000313" key="3">
    <source>
        <dbReference type="Proteomes" id="UP000736335"/>
    </source>
</evidence>
<dbReference type="SMART" id="SM00320">
    <property type="entry name" value="WD40"/>
    <property type="match status" value="4"/>
</dbReference>
<name>A0A9P6LBB6_9AGAM</name>
<dbReference type="PROSITE" id="PS50294">
    <property type="entry name" value="WD_REPEATS_REGION"/>
    <property type="match status" value="1"/>
</dbReference>
<dbReference type="Pfam" id="PF00400">
    <property type="entry name" value="WD40"/>
    <property type="match status" value="1"/>
</dbReference>
<protein>
    <submittedName>
        <fullName evidence="2">WD40-repeat-containing domain protein</fullName>
    </submittedName>
</protein>